<comment type="caution">
    <text evidence="10">The sequence shown here is derived from an EMBL/GenBank/DDBJ whole genome shotgun (WGS) entry which is preliminary data.</text>
</comment>
<dbReference type="InterPro" id="IPR027469">
    <property type="entry name" value="Cation_efflux_TMD_sf"/>
</dbReference>
<dbReference type="PANTHER" id="PTHR43840">
    <property type="entry name" value="MITOCHONDRIAL METAL TRANSPORTER 1-RELATED"/>
    <property type="match status" value="1"/>
</dbReference>
<feature type="transmembrane region" description="Helical" evidence="7">
    <location>
        <begin position="250"/>
        <end position="267"/>
    </location>
</feature>
<dbReference type="SUPFAM" id="SSF161111">
    <property type="entry name" value="Cation efflux protein transmembrane domain-like"/>
    <property type="match status" value="1"/>
</dbReference>
<comment type="subcellular location">
    <subcellularLocation>
        <location evidence="1">Membrane</location>
        <topology evidence="1">Multi-pass membrane protein</topology>
    </subcellularLocation>
</comment>
<feature type="domain" description="Cation efflux protein cytoplasmic" evidence="9">
    <location>
        <begin position="279"/>
        <end position="353"/>
    </location>
</feature>
<feature type="transmembrane region" description="Helical" evidence="7">
    <location>
        <begin position="141"/>
        <end position="163"/>
    </location>
</feature>
<dbReference type="InterPro" id="IPR027470">
    <property type="entry name" value="Cation_efflux_CTD"/>
</dbReference>
<keyword evidence="5 7" id="KW-0472">Membrane</keyword>
<evidence type="ECO:0000256" key="3">
    <source>
        <dbReference type="ARBA" id="ARBA00022692"/>
    </source>
</evidence>
<evidence type="ECO:0000313" key="11">
    <source>
        <dbReference type="Proteomes" id="UP001178507"/>
    </source>
</evidence>
<evidence type="ECO:0000313" key="10">
    <source>
        <dbReference type="EMBL" id="CAJ1403402.1"/>
    </source>
</evidence>
<dbReference type="InterPro" id="IPR002524">
    <property type="entry name" value="Cation_efflux"/>
</dbReference>
<dbReference type="GO" id="GO:0008324">
    <property type="term" value="F:monoatomic cation transmembrane transporter activity"/>
    <property type="evidence" value="ECO:0007669"/>
    <property type="project" value="InterPro"/>
</dbReference>
<dbReference type="EMBL" id="CAUJNA010003494">
    <property type="protein sequence ID" value="CAJ1403402.1"/>
    <property type="molecule type" value="Genomic_DNA"/>
</dbReference>
<feature type="domain" description="Cation efflux protein transmembrane" evidence="8">
    <location>
        <begin position="68"/>
        <end position="273"/>
    </location>
</feature>
<feature type="transmembrane region" description="Helical" evidence="7">
    <location>
        <begin position="183"/>
        <end position="203"/>
    </location>
</feature>
<gene>
    <name evidence="10" type="ORF">EVOR1521_LOCUS26078</name>
</gene>
<keyword evidence="11" id="KW-1185">Reference proteome</keyword>
<dbReference type="Gene3D" id="3.30.70.1350">
    <property type="entry name" value="Cation efflux protein, cytoplasmic domain"/>
    <property type="match status" value="1"/>
</dbReference>
<keyword evidence="2" id="KW-0813">Transport</keyword>
<dbReference type="NCBIfam" id="TIGR01297">
    <property type="entry name" value="CDF"/>
    <property type="match status" value="1"/>
</dbReference>
<feature type="region of interest" description="Disordered" evidence="6">
    <location>
        <begin position="365"/>
        <end position="398"/>
    </location>
</feature>
<dbReference type="AlphaFoldDB" id="A0AA36NDT9"/>
<reference evidence="10" key="1">
    <citation type="submission" date="2023-08" db="EMBL/GenBank/DDBJ databases">
        <authorList>
            <person name="Chen Y."/>
            <person name="Shah S."/>
            <person name="Dougan E. K."/>
            <person name="Thang M."/>
            <person name="Chan C."/>
        </authorList>
    </citation>
    <scope>NUCLEOTIDE SEQUENCE</scope>
</reference>
<dbReference type="GO" id="GO:0016020">
    <property type="term" value="C:membrane"/>
    <property type="evidence" value="ECO:0007669"/>
    <property type="project" value="UniProtKB-SubCell"/>
</dbReference>
<dbReference type="InterPro" id="IPR050291">
    <property type="entry name" value="CDF_Transporter"/>
</dbReference>
<dbReference type="Pfam" id="PF01545">
    <property type="entry name" value="Cation_efflux"/>
    <property type="match status" value="1"/>
</dbReference>
<feature type="transmembrane region" description="Helical" evidence="7">
    <location>
        <begin position="70"/>
        <end position="97"/>
    </location>
</feature>
<evidence type="ECO:0000259" key="8">
    <source>
        <dbReference type="Pfam" id="PF01545"/>
    </source>
</evidence>
<evidence type="ECO:0008006" key="12">
    <source>
        <dbReference type="Google" id="ProtNLM"/>
    </source>
</evidence>
<evidence type="ECO:0000256" key="2">
    <source>
        <dbReference type="ARBA" id="ARBA00022448"/>
    </source>
</evidence>
<dbReference type="PANTHER" id="PTHR43840:SF52">
    <property type="entry name" value="CATION EFFLUX FAMILY PROTEIN"/>
    <property type="match status" value="1"/>
</dbReference>
<organism evidence="10 11">
    <name type="scientific">Effrenium voratum</name>
    <dbReference type="NCBI Taxonomy" id="2562239"/>
    <lineage>
        <taxon>Eukaryota</taxon>
        <taxon>Sar</taxon>
        <taxon>Alveolata</taxon>
        <taxon>Dinophyceae</taxon>
        <taxon>Suessiales</taxon>
        <taxon>Symbiodiniaceae</taxon>
        <taxon>Effrenium</taxon>
    </lineage>
</organism>
<dbReference type="Pfam" id="PF16916">
    <property type="entry name" value="ZT_dimer"/>
    <property type="match status" value="1"/>
</dbReference>
<keyword evidence="3 7" id="KW-0812">Transmembrane</keyword>
<dbReference type="InterPro" id="IPR058533">
    <property type="entry name" value="Cation_efflux_TM"/>
</dbReference>
<dbReference type="InterPro" id="IPR036837">
    <property type="entry name" value="Cation_efflux_CTD_sf"/>
</dbReference>
<dbReference type="Proteomes" id="UP001178507">
    <property type="component" value="Unassembled WGS sequence"/>
</dbReference>
<name>A0AA36NDT9_9DINO</name>
<evidence type="ECO:0000256" key="6">
    <source>
        <dbReference type="SAM" id="MobiDB-lite"/>
    </source>
</evidence>
<evidence type="ECO:0000256" key="5">
    <source>
        <dbReference type="ARBA" id="ARBA00023136"/>
    </source>
</evidence>
<dbReference type="Gene3D" id="1.20.1510.10">
    <property type="entry name" value="Cation efflux protein transmembrane domain"/>
    <property type="match status" value="1"/>
</dbReference>
<evidence type="ECO:0000256" key="4">
    <source>
        <dbReference type="ARBA" id="ARBA00022989"/>
    </source>
</evidence>
<sequence>MTGRSDLSAPMLHPSPTSINATVFSPGGHVSKVEVRPDREDSAGSCLQALIARSASESGNEVMVVIQSSVWINFILMIIKLYTFLISGSLAVLASLVDSIIDLLGQGALMPGPEPFRLTSALARKSGHEEYPVGRGRLEPVGVMICAVVMGMASMEVISQSFLRLLTFWGRSDAPSAALTVHAAFLLVGVIFLKAGLWHWCAGVYRRTQQEAVKAIAQDNLNDVISNIAALIAPEMVLLGRQLWVVDPMAGIGISIYIIYTWLVTGYEQVEMIVGKRADPDFLAKVYSLVEEHDQRMQLDQLNAYHFGPKYLVELEVVMPESTTLRDSHDCGILLQHKIEMLEEVERCFVHIDYQMRLHDDHDPEVPIDAKLYGGPRRSSPRAEGAKLAMQRSGELPR</sequence>
<proteinExistence type="predicted"/>
<evidence type="ECO:0000256" key="7">
    <source>
        <dbReference type="SAM" id="Phobius"/>
    </source>
</evidence>
<dbReference type="SUPFAM" id="SSF160240">
    <property type="entry name" value="Cation efflux protein cytoplasmic domain-like"/>
    <property type="match status" value="1"/>
</dbReference>
<evidence type="ECO:0000259" key="9">
    <source>
        <dbReference type="Pfam" id="PF16916"/>
    </source>
</evidence>
<accession>A0AA36NDT9</accession>
<protein>
    <recommendedName>
        <fullName evidence="12">Cation efflux protein cytoplasmic domain-containing protein</fullName>
    </recommendedName>
</protein>
<keyword evidence="4 7" id="KW-1133">Transmembrane helix</keyword>
<evidence type="ECO:0000256" key="1">
    <source>
        <dbReference type="ARBA" id="ARBA00004141"/>
    </source>
</evidence>